<reference evidence="2 4" key="2">
    <citation type="submission" date="2018-06" db="EMBL/GenBank/DDBJ databases">
        <authorList>
            <consortium name="Pathogen Informatics"/>
            <person name="Doyle S."/>
        </authorList>
    </citation>
    <scope>NUCLEOTIDE SEQUENCE [LARGE SCALE GENOMIC DNA]</scope>
    <source>
        <strain evidence="2 4">NCTC12239</strain>
    </source>
</reference>
<evidence type="ECO:0000313" key="3">
    <source>
        <dbReference type="Proteomes" id="UP000054985"/>
    </source>
</evidence>
<keyword evidence="3" id="KW-1185">Reference proteome</keyword>
<protein>
    <submittedName>
        <fullName evidence="2">Uncharacterized protein</fullName>
    </submittedName>
</protein>
<reference evidence="1 3" key="1">
    <citation type="submission" date="2015-11" db="EMBL/GenBank/DDBJ databases">
        <title>Genomic analysis of 38 Legionella species identifies large and diverse effector repertoires.</title>
        <authorList>
            <person name="Burstein D."/>
            <person name="Amaro F."/>
            <person name="Zusman T."/>
            <person name="Lifshitz Z."/>
            <person name="Cohen O."/>
            <person name="Gilbert J.A."/>
            <person name="Pupko T."/>
            <person name="Shuman H.A."/>
            <person name="Segal G."/>
        </authorList>
    </citation>
    <scope>NUCLEOTIDE SEQUENCE [LARGE SCALE GENOMIC DNA]</scope>
    <source>
        <strain evidence="1 3">ATCC 43877</strain>
    </source>
</reference>
<organism evidence="2 4">
    <name type="scientific">Legionella moravica</name>
    <dbReference type="NCBI Taxonomy" id="39962"/>
    <lineage>
        <taxon>Bacteria</taxon>
        <taxon>Pseudomonadati</taxon>
        <taxon>Pseudomonadota</taxon>
        <taxon>Gammaproteobacteria</taxon>
        <taxon>Legionellales</taxon>
        <taxon>Legionellaceae</taxon>
        <taxon>Legionella</taxon>
    </lineage>
</organism>
<accession>A0A378JZ34</accession>
<dbReference type="RefSeq" id="WP_028384669.1">
    <property type="nucleotide sequence ID" value="NZ_CAAAJG010000009.1"/>
</dbReference>
<name>A0A378JZ34_9GAMM</name>
<evidence type="ECO:0000313" key="2">
    <source>
        <dbReference type="EMBL" id="STX62742.1"/>
    </source>
</evidence>
<dbReference type="Proteomes" id="UP000254040">
    <property type="component" value="Unassembled WGS sequence"/>
</dbReference>
<proteinExistence type="predicted"/>
<evidence type="ECO:0000313" key="4">
    <source>
        <dbReference type="Proteomes" id="UP000254040"/>
    </source>
</evidence>
<dbReference type="EMBL" id="UGOG01000001">
    <property type="protein sequence ID" value="STX62742.1"/>
    <property type="molecule type" value="Genomic_DNA"/>
</dbReference>
<sequence>MLGIKTIAATEQNIQEQIEHTLQEKSLKALLPQIEKLPFFFKPIRVIKDMLPIWEDRFAKLVDCVGYGRRLEAEKLFKVGPGLLLWRGNLTDLAKKYCICLSAGIACISSTYSQRYPQKVWISK</sequence>
<evidence type="ECO:0000313" key="1">
    <source>
        <dbReference type="EMBL" id="KTD35593.1"/>
    </source>
</evidence>
<dbReference type="AlphaFoldDB" id="A0A378JZ34"/>
<dbReference type="Proteomes" id="UP000054985">
    <property type="component" value="Unassembled WGS sequence"/>
</dbReference>
<gene>
    <name evidence="1" type="ORF">Lmor_1040</name>
    <name evidence="2" type="ORF">NCTC12239_01681</name>
</gene>
<dbReference type="EMBL" id="LNYN01000014">
    <property type="protein sequence ID" value="KTD35593.1"/>
    <property type="molecule type" value="Genomic_DNA"/>
</dbReference>